<organism evidence="1 2">
    <name type="scientific">Cryobacterium serini</name>
    <dbReference type="NCBI Taxonomy" id="1259201"/>
    <lineage>
        <taxon>Bacteria</taxon>
        <taxon>Bacillati</taxon>
        <taxon>Actinomycetota</taxon>
        <taxon>Actinomycetes</taxon>
        <taxon>Micrococcales</taxon>
        <taxon>Microbacteriaceae</taxon>
        <taxon>Cryobacterium</taxon>
    </lineage>
</organism>
<name>A0A4V3IWM0_9MICO</name>
<dbReference type="AlphaFoldDB" id="A0A4V3IWM0"/>
<proteinExistence type="predicted"/>
<accession>A0A4V3IWM0</accession>
<sequence>MSVRIVLAGTAGGVGTTTLAALLFDRVSAVPGGVPTLADHTSGDLGARVARGDGALLIDQGLLLHDLGAHAGGEGLDLFESPSTLGVVVTANTPLGLFAAHRFLAAVRTRYGESGLARTTVVAVSTGRRAGTSRLVAGLRVAFGQEILVVLGHDVALAGGGPIAASRLNWRTVTSRDQIARRLQAVIGGIGQ</sequence>
<reference evidence="1 2" key="1">
    <citation type="submission" date="2019-03" db="EMBL/GenBank/DDBJ databases">
        <title>Genomics of glacier-inhabiting Cryobacterium strains.</title>
        <authorList>
            <person name="Liu Q."/>
            <person name="Xin Y.-H."/>
        </authorList>
    </citation>
    <scope>NUCLEOTIDE SEQUENCE [LARGE SCALE GENOMIC DNA]</scope>
    <source>
        <strain evidence="1 2">Sr54</strain>
    </source>
</reference>
<keyword evidence="2" id="KW-1185">Reference proteome</keyword>
<evidence type="ECO:0000313" key="1">
    <source>
        <dbReference type="EMBL" id="TFD86082.1"/>
    </source>
</evidence>
<evidence type="ECO:0000313" key="2">
    <source>
        <dbReference type="Proteomes" id="UP000297626"/>
    </source>
</evidence>
<protein>
    <submittedName>
        <fullName evidence="1">Uncharacterized protein</fullName>
    </submittedName>
</protein>
<dbReference type="EMBL" id="SOHN01000016">
    <property type="protein sequence ID" value="TFD86082.1"/>
    <property type="molecule type" value="Genomic_DNA"/>
</dbReference>
<comment type="caution">
    <text evidence="1">The sequence shown here is derived from an EMBL/GenBank/DDBJ whole genome shotgun (WGS) entry which is preliminary data.</text>
</comment>
<gene>
    <name evidence="1" type="ORF">E3T51_13150</name>
</gene>
<dbReference type="Proteomes" id="UP000297626">
    <property type="component" value="Unassembled WGS sequence"/>
</dbReference>
<dbReference type="RefSeq" id="WP_134530212.1">
    <property type="nucleotide sequence ID" value="NZ_SOHN01000016.1"/>
</dbReference>